<evidence type="ECO:0000313" key="5">
    <source>
        <dbReference type="EMBL" id="QSW37961.1"/>
    </source>
</evidence>
<sequence>MVKIICKVSKICSRNTISVEFNTYRFNKKLREKFSKKKKLLVDFSSTLLEVGNIISIRYIGKKSKLKSWQLLKILK</sequence>
<comment type="similarity">
    <text evidence="1">Belongs to the universal ribosomal protein uS17 family.</text>
</comment>
<dbReference type="Pfam" id="PF00366">
    <property type="entry name" value="Ribosomal_S17"/>
    <property type="match status" value="1"/>
</dbReference>
<keyword evidence="3" id="KW-0687">Ribonucleoprotein</keyword>
<dbReference type="Gene3D" id="2.40.50.140">
    <property type="entry name" value="Nucleic acid-binding proteins"/>
    <property type="match status" value="1"/>
</dbReference>
<dbReference type="GO" id="GO:0005840">
    <property type="term" value="C:ribosome"/>
    <property type="evidence" value="ECO:0007669"/>
    <property type="project" value="UniProtKB-KW"/>
</dbReference>
<accession>A0A974X7F7</accession>
<dbReference type="Proteomes" id="UP000663347">
    <property type="component" value="Chromosome"/>
</dbReference>
<dbReference type="InterPro" id="IPR012340">
    <property type="entry name" value="NA-bd_OB-fold"/>
</dbReference>
<evidence type="ECO:0000256" key="4">
    <source>
        <dbReference type="ARBA" id="ARBA00035311"/>
    </source>
</evidence>
<evidence type="ECO:0000313" key="6">
    <source>
        <dbReference type="Proteomes" id="UP000663347"/>
    </source>
</evidence>
<organism evidence="5 6">
    <name type="scientific">Candidatus Vidania fulgoroideorum</name>
    <dbReference type="NCBI Taxonomy" id="881286"/>
    <lineage>
        <taxon>Bacteria</taxon>
        <taxon>Pseudomonadati</taxon>
        <taxon>Pseudomonadota</taxon>
        <taxon>Betaproteobacteria</taxon>
        <taxon>Candidatus Vidania</taxon>
    </lineage>
</organism>
<evidence type="ECO:0000256" key="2">
    <source>
        <dbReference type="ARBA" id="ARBA00022980"/>
    </source>
</evidence>
<dbReference type="GO" id="GO:0006412">
    <property type="term" value="P:translation"/>
    <property type="evidence" value="ECO:0007669"/>
    <property type="project" value="InterPro"/>
</dbReference>
<reference evidence="5" key="1">
    <citation type="submission" date="2021-02" db="EMBL/GenBank/DDBJ databases">
        <authorList>
            <person name="Franco D."/>
        </authorList>
    </citation>
    <scope>NUCLEOTIDE SEQUENCE</scope>
    <source>
        <strain evidence="5">RANSCY</strain>
    </source>
</reference>
<dbReference type="InterPro" id="IPR000266">
    <property type="entry name" value="Ribosomal_uS17"/>
</dbReference>
<keyword evidence="2 5" id="KW-0689">Ribosomal protein</keyword>
<dbReference type="EMBL" id="CP071412">
    <property type="protein sequence ID" value="QSW37961.1"/>
    <property type="molecule type" value="Genomic_DNA"/>
</dbReference>
<evidence type="ECO:0000256" key="1">
    <source>
        <dbReference type="ARBA" id="ARBA00010254"/>
    </source>
</evidence>
<proteinExistence type="inferred from homology"/>
<dbReference type="AlphaFoldDB" id="A0A974X7F7"/>
<name>A0A974X7F7_9PROT</name>
<protein>
    <recommendedName>
        <fullName evidence="4">30S ribosomal protein S17</fullName>
    </recommendedName>
</protein>
<dbReference type="GO" id="GO:0003735">
    <property type="term" value="F:structural constituent of ribosome"/>
    <property type="evidence" value="ECO:0007669"/>
    <property type="project" value="InterPro"/>
</dbReference>
<dbReference type="SUPFAM" id="SSF50249">
    <property type="entry name" value="Nucleic acid-binding proteins"/>
    <property type="match status" value="1"/>
</dbReference>
<reference evidence="5" key="2">
    <citation type="submission" date="2021-03" db="EMBL/GenBank/DDBJ databases">
        <title>Alternative transmission patterns in independently acquired nutritional co-symbionts of Dictyopharidae planthoppers.</title>
        <authorList>
            <person name="Michalik A."/>
            <person name="Lukasik P."/>
        </authorList>
    </citation>
    <scope>NUCLEOTIDE SEQUENCE</scope>
    <source>
        <strain evidence="5">RANSCY</strain>
    </source>
</reference>
<gene>
    <name evidence="5" type="primary">rpsQ</name>
    <name evidence="5" type="ORF">JSR06_00700</name>
</gene>
<evidence type="ECO:0000256" key="3">
    <source>
        <dbReference type="ARBA" id="ARBA00023274"/>
    </source>
</evidence>
<dbReference type="GO" id="GO:1990904">
    <property type="term" value="C:ribonucleoprotein complex"/>
    <property type="evidence" value="ECO:0007669"/>
    <property type="project" value="UniProtKB-KW"/>
</dbReference>